<dbReference type="Proteomes" id="UP001152799">
    <property type="component" value="Chromosome 2"/>
</dbReference>
<evidence type="ECO:0000313" key="11">
    <source>
        <dbReference type="EMBL" id="CAG9765028.1"/>
    </source>
</evidence>
<feature type="transmembrane region" description="Helical" evidence="10">
    <location>
        <begin position="285"/>
        <end position="302"/>
    </location>
</feature>
<comment type="similarity">
    <text evidence="10">Belongs to the insect chemoreceptor superfamily. Heteromeric odorant receptor channel (TC 1.A.69) family.</text>
</comment>
<dbReference type="PANTHER" id="PTHR21137">
    <property type="entry name" value="ODORANT RECEPTOR"/>
    <property type="match status" value="1"/>
</dbReference>
<dbReference type="GO" id="GO:0004984">
    <property type="term" value="F:olfactory receptor activity"/>
    <property type="evidence" value="ECO:0007669"/>
    <property type="project" value="InterPro"/>
</dbReference>
<organism evidence="11 12">
    <name type="scientific">Ceutorhynchus assimilis</name>
    <name type="common">cabbage seed weevil</name>
    <dbReference type="NCBI Taxonomy" id="467358"/>
    <lineage>
        <taxon>Eukaryota</taxon>
        <taxon>Metazoa</taxon>
        <taxon>Ecdysozoa</taxon>
        <taxon>Arthropoda</taxon>
        <taxon>Hexapoda</taxon>
        <taxon>Insecta</taxon>
        <taxon>Pterygota</taxon>
        <taxon>Neoptera</taxon>
        <taxon>Endopterygota</taxon>
        <taxon>Coleoptera</taxon>
        <taxon>Polyphaga</taxon>
        <taxon>Cucujiformia</taxon>
        <taxon>Curculionidae</taxon>
        <taxon>Ceutorhynchinae</taxon>
        <taxon>Ceutorhynchus</taxon>
    </lineage>
</organism>
<keyword evidence="4 10" id="KW-0812">Transmembrane</keyword>
<keyword evidence="6 10" id="KW-1133">Transmembrane helix</keyword>
<feature type="transmembrane region" description="Helical" evidence="10">
    <location>
        <begin position="171"/>
        <end position="193"/>
    </location>
</feature>
<evidence type="ECO:0000256" key="9">
    <source>
        <dbReference type="ARBA" id="ARBA00023224"/>
    </source>
</evidence>
<evidence type="ECO:0000313" key="12">
    <source>
        <dbReference type="Proteomes" id="UP001152799"/>
    </source>
</evidence>
<keyword evidence="7 10" id="KW-0472">Membrane</keyword>
<feature type="transmembrane region" description="Helical" evidence="10">
    <location>
        <begin position="32"/>
        <end position="55"/>
    </location>
</feature>
<dbReference type="GO" id="GO:0005549">
    <property type="term" value="F:odorant binding"/>
    <property type="evidence" value="ECO:0007669"/>
    <property type="project" value="InterPro"/>
</dbReference>
<feature type="transmembrane region" description="Helical" evidence="10">
    <location>
        <begin position="257"/>
        <end position="279"/>
    </location>
</feature>
<dbReference type="Pfam" id="PF02949">
    <property type="entry name" value="7tm_6"/>
    <property type="match status" value="1"/>
</dbReference>
<accession>A0A9N9MKS9</accession>
<reference evidence="11" key="1">
    <citation type="submission" date="2022-01" db="EMBL/GenBank/DDBJ databases">
        <authorList>
            <person name="King R."/>
        </authorList>
    </citation>
    <scope>NUCLEOTIDE SEQUENCE</scope>
</reference>
<feature type="transmembrane region" description="Helical" evidence="10">
    <location>
        <begin position="122"/>
        <end position="142"/>
    </location>
</feature>
<name>A0A9N9MKS9_9CUCU</name>
<gene>
    <name evidence="11" type="ORF">CEUTPL_LOCUS5647</name>
</gene>
<sequence>MTIIEVKTYTDLDNLFPITSTALKIISTRAGYVYFLANSLLLICISVVLIIYGLHILNKQFWTEIGIIITIIVPVILQLAVNLLSYNVWKKWKIIHASQLSWNFNNISSKTKNRINLLCKRVKISFVCSGIVVGFATSAAQVDILPHISRFLQNLKFLATAERYVPFLRQIFLLSLVTTMLPMSLSLVLPLYYPYYIDALTKIQFYILQDDIEKFQKNMPPASDNNRHCYVKKNLRKIVKTHHKIWSLYCHYNREQFSLIGMTTFSLLLCIMFDTALLYSPYYSTAPPIINYMASLIMAFYFSGEGQAFEDLVDDITNSLYNLTWYDWNDENQKTFSTFFGLSRPFKLHGSMNAMIQINNALRMAYTLVNLARTISHK</sequence>
<evidence type="ECO:0000256" key="4">
    <source>
        <dbReference type="ARBA" id="ARBA00022692"/>
    </source>
</evidence>
<evidence type="ECO:0000256" key="3">
    <source>
        <dbReference type="ARBA" id="ARBA00022606"/>
    </source>
</evidence>
<dbReference type="PANTHER" id="PTHR21137:SF35">
    <property type="entry name" value="ODORANT RECEPTOR 19A-RELATED"/>
    <property type="match status" value="1"/>
</dbReference>
<dbReference type="GO" id="GO:0007165">
    <property type="term" value="P:signal transduction"/>
    <property type="evidence" value="ECO:0007669"/>
    <property type="project" value="UniProtKB-KW"/>
</dbReference>
<comment type="subcellular location">
    <subcellularLocation>
        <location evidence="1 10">Cell membrane</location>
        <topology evidence="1 10">Multi-pass membrane protein</topology>
    </subcellularLocation>
</comment>
<keyword evidence="9 10" id="KW-0807">Transducer</keyword>
<proteinExistence type="inferred from homology"/>
<dbReference type="EMBL" id="OU892278">
    <property type="protein sequence ID" value="CAG9765028.1"/>
    <property type="molecule type" value="Genomic_DNA"/>
</dbReference>
<evidence type="ECO:0000256" key="8">
    <source>
        <dbReference type="ARBA" id="ARBA00023170"/>
    </source>
</evidence>
<keyword evidence="12" id="KW-1185">Reference proteome</keyword>
<keyword evidence="3 10" id="KW-0716">Sensory transduction</keyword>
<dbReference type="GO" id="GO:0005886">
    <property type="term" value="C:plasma membrane"/>
    <property type="evidence" value="ECO:0007669"/>
    <property type="project" value="UniProtKB-SubCell"/>
</dbReference>
<evidence type="ECO:0000256" key="7">
    <source>
        <dbReference type="ARBA" id="ARBA00023136"/>
    </source>
</evidence>
<keyword evidence="2" id="KW-1003">Cell membrane</keyword>
<feature type="transmembrane region" description="Helical" evidence="10">
    <location>
        <begin position="61"/>
        <end position="84"/>
    </location>
</feature>
<evidence type="ECO:0000256" key="1">
    <source>
        <dbReference type="ARBA" id="ARBA00004651"/>
    </source>
</evidence>
<evidence type="ECO:0000256" key="2">
    <source>
        <dbReference type="ARBA" id="ARBA00022475"/>
    </source>
</evidence>
<dbReference type="AlphaFoldDB" id="A0A9N9MKS9"/>
<evidence type="ECO:0000256" key="6">
    <source>
        <dbReference type="ARBA" id="ARBA00022989"/>
    </source>
</evidence>
<dbReference type="InterPro" id="IPR004117">
    <property type="entry name" value="7tm6_olfct_rcpt"/>
</dbReference>
<keyword evidence="5 10" id="KW-0552">Olfaction</keyword>
<evidence type="ECO:0000256" key="5">
    <source>
        <dbReference type="ARBA" id="ARBA00022725"/>
    </source>
</evidence>
<evidence type="ECO:0000256" key="10">
    <source>
        <dbReference type="RuleBase" id="RU351113"/>
    </source>
</evidence>
<comment type="caution">
    <text evidence="10">Lacks conserved residue(s) required for the propagation of feature annotation.</text>
</comment>
<keyword evidence="8 10" id="KW-0675">Receptor</keyword>
<protein>
    <recommendedName>
        <fullName evidence="10">Odorant receptor</fullName>
    </recommendedName>
</protein>